<dbReference type="InterPro" id="IPR021484">
    <property type="entry name" value="DUF3137"/>
</dbReference>
<dbReference type="AlphaFoldDB" id="A0A1Z4LIN8"/>
<keyword evidence="3" id="KW-1185">Reference proteome</keyword>
<proteinExistence type="predicted"/>
<keyword evidence="1" id="KW-0812">Transmembrane</keyword>
<feature type="transmembrane region" description="Helical" evidence="1">
    <location>
        <begin position="406"/>
        <end position="423"/>
    </location>
</feature>
<keyword evidence="1" id="KW-1133">Transmembrane helix</keyword>
<dbReference type="Pfam" id="PF11335">
    <property type="entry name" value="DUF3137"/>
    <property type="match status" value="1"/>
</dbReference>
<reference evidence="2 3" key="1">
    <citation type="submission" date="2017-06" db="EMBL/GenBank/DDBJ databases">
        <title>Genome sequencing of cyanobaciteial culture collection at National Institute for Environmental Studies (NIES).</title>
        <authorList>
            <person name="Hirose Y."/>
            <person name="Shimura Y."/>
            <person name="Fujisawa T."/>
            <person name="Nakamura Y."/>
            <person name="Kawachi M."/>
        </authorList>
    </citation>
    <scope>NUCLEOTIDE SEQUENCE [LARGE SCALE GENOMIC DNA]</scope>
    <source>
        <strain evidence="2 3">NIES-267</strain>
    </source>
</reference>
<name>A0A1Z4LIN8_9CYAN</name>
<evidence type="ECO:0000313" key="2">
    <source>
        <dbReference type="EMBL" id="BAY81097.1"/>
    </source>
</evidence>
<feature type="transmembrane region" description="Helical" evidence="1">
    <location>
        <begin position="525"/>
        <end position="548"/>
    </location>
</feature>
<organism evidence="2 3">
    <name type="scientific">Calothrix parasitica NIES-267</name>
    <dbReference type="NCBI Taxonomy" id="1973488"/>
    <lineage>
        <taxon>Bacteria</taxon>
        <taxon>Bacillati</taxon>
        <taxon>Cyanobacteriota</taxon>
        <taxon>Cyanophyceae</taxon>
        <taxon>Nostocales</taxon>
        <taxon>Calotrichaceae</taxon>
        <taxon>Calothrix</taxon>
    </lineage>
</organism>
<dbReference type="OrthoDB" id="490185at2"/>
<accession>A0A1Z4LIN8</accession>
<evidence type="ECO:0000256" key="1">
    <source>
        <dbReference type="SAM" id="Phobius"/>
    </source>
</evidence>
<evidence type="ECO:0000313" key="3">
    <source>
        <dbReference type="Proteomes" id="UP000218418"/>
    </source>
</evidence>
<feature type="transmembrane region" description="Helical" evidence="1">
    <location>
        <begin position="382"/>
        <end position="400"/>
    </location>
</feature>
<protein>
    <submittedName>
        <fullName evidence="2">Putative Galanin</fullName>
    </submittedName>
</protein>
<dbReference type="EMBL" id="AP018227">
    <property type="protein sequence ID" value="BAY81097.1"/>
    <property type="molecule type" value="Genomic_DNA"/>
</dbReference>
<keyword evidence="1" id="KW-0472">Membrane</keyword>
<sequence length="724" mass="83992">MSSTLNTLIEGVSEIQRGNFSTAIELLEEYCQNYQADSEDNYSEYIYAQQHIVKAYGYLGDKAKAIQRTKELAINGHPQIKRWAKRVLAYLSPEAYQSLPQEVIESDNQPIWDSESAKLVLNSINDYLEFGGNSHVVESLELACESLKFNTKEHLYAQVLLIEAYHVNGQSKNAVALCNQLLNSKHYITRLLANKYLCSLSKPEWVRKAHLEKETELLTSTQASVIYQRGYDALIDKNYAEAFEIFEEYCKSALRGTREYLQASKYLVHFYLNSGELEVATKLCIKLITSEDKLSQRWARELLYTDLFRENPPENIIETQIVPLQIQSFENSSIDVDEQFQDSTQKPIFKLFCLRTIDEFEEFYQRNLVRVLKKFEARRKQAIATIIICNITALAILSFVIVYPSLIYFLLIFIFATVYLLFYQSAFQAFNYNLDDNIIHKIYKFIDTDETFTKSTKCSDEENTLTLYNIYQSQILNNLLQPNYIEQNNLITGRINTIDIRLSKVYISSTTNQSWNKFININRKIGAIASVPVISILAAILLFILRLFKGIPYIVNRMINGKSLDFERFRIEILENQNYNHQVFKGLFFTAKLNQKSQSITVIKSKFSNNSANLLNDEEKKLVEIDNSEFNYFFSVYSQDQLQARKILSNSLITKLVGFCQEVNRNISISFIGNMIYIAIEYPEGIFEPNLFKSVVKFVPLRNYFEAIRLMLGIVEELKLDKYI</sequence>
<gene>
    <name evidence="2" type="ORF">NIES267_05620</name>
</gene>
<dbReference type="Proteomes" id="UP000218418">
    <property type="component" value="Chromosome"/>
</dbReference>